<dbReference type="EMBL" id="BART01019654">
    <property type="protein sequence ID" value="GAG94577.1"/>
    <property type="molecule type" value="Genomic_DNA"/>
</dbReference>
<evidence type="ECO:0000256" key="2">
    <source>
        <dbReference type="ARBA" id="ARBA00022448"/>
    </source>
</evidence>
<dbReference type="InterPro" id="IPR000515">
    <property type="entry name" value="MetI-like"/>
</dbReference>
<gene>
    <name evidence="9" type="ORF">S01H4_36723</name>
</gene>
<evidence type="ECO:0000256" key="7">
    <source>
        <dbReference type="SAM" id="Phobius"/>
    </source>
</evidence>
<feature type="transmembrane region" description="Helical" evidence="7">
    <location>
        <begin position="231"/>
        <end position="250"/>
    </location>
</feature>
<feature type="transmembrane region" description="Helical" evidence="7">
    <location>
        <begin position="84"/>
        <end position="101"/>
    </location>
</feature>
<evidence type="ECO:0000259" key="8">
    <source>
        <dbReference type="PROSITE" id="PS50928"/>
    </source>
</evidence>
<keyword evidence="2" id="KW-0813">Transport</keyword>
<evidence type="ECO:0000313" key="9">
    <source>
        <dbReference type="EMBL" id="GAG94577.1"/>
    </source>
</evidence>
<organism evidence="9">
    <name type="scientific">marine sediment metagenome</name>
    <dbReference type="NCBI Taxonomy" id="412755"/>
    <lineage>
        <taxon>unclassified sequences</taxon>
        <taxon>metagenomes</taxon>
        <taxon>ecological metagenomes</taxon>
    </lineage>
</organism>
<dbReference type="SUPFAM" id="SSF161098">
    <property type="entry name" value="MetI-like"/>
    <property type="match status" value="1"/>
</dbReference>
<keyword evidence="4 7" id="KW-0812">Transmembrane</keyword>
<evidence type="ECO:0000256" key="1">
    <source>
        <dbReference type="ARBA" id="ARBA00004651"/>
    </source>
</evidence>
<protein>
    <recommendedName>
        <fullName evidence="8">ABC transmembrane type-1 domain-containing protein</fullName>
    </recommendedName>
</protein>
<dbReference type="Gene3D" id="1.10.3720.10">
    <property type="entry name" value="MetI-like"/>
    <property type="match status" value="1"/>
</dbReference>
<evidence type="ECO:0000256" key="4">
    <source>
        <dbReference type="ARBA" id="ARBA00022692"/>
    </source>
</evidence>
<keyword evidence="6 7" id="KW-0472">Membrane</keyword>
<dbReference type="Pfam" id="PF00528">
    <property type="entry name" value="BPD_transp_1"/>
    <property type="match status" value="1"/>
</dbReference>
<dbReference type="GO" id="GO:0005886">
    <property type="term" value="C:plasma membrane"/>
    <property type="evidence" value="ECO:0007669"/>
    <property type="project" value="UniProtKB-SubCell"/>
</dbReference>
<name>X1CNQ3_9ZZZZ</name>
<sequence>IMTTIMGFTNMDYRFQWNFVGLYNYFKMLIDPLVTKIILTTFVYTFGTLLIFNVTFGLILAILTTSIREKNGIFFRTIWLLPRFTPPVVYGVIWLWILSPMKEGLLNSLLGYDYMPWISNFPWQVIIITNGFIGASMGMVIFASAIKSISKDYLWAAKVDGASWLQEIGYIILPMIRWPVAFITAYQTLSLLTSYEYILLITEGGPYFKSTVWSLYSYKVAFSSYAGTYEFGYGAALATILVIVGIIFSIL</sequence>
<comment type="caution">
    <text evidence="9">The sequence shown here is derived from an EMBL/GenBank/DDBJ whole genome shotgun (WGS) entry which is preliminary data.</text>
</comment>
<dbReference type="CDD" id="cd06261">
    <property type="entry name" value="TM_PBP2"/>
    <property type="match status" value="1"/>
</dbReference>
<feature type="non-terminal residue" evidence="9">
    <location>
        <position position="1"/>
    </location>
</feature>
<proteinExistence type="predicted"/>
<dbReference type="InterPro" id="IPR035906">
    <property type="entry name" value="MetI-like_sf"/>
</dbReference>
<reference evidence="9" key="1">
    <citation type="journal article" date="2014" name="Front. Microbiol.">
        <title>High frequency of phylogenetically diverse reductive dehalogenase-homologous genes in deep subseafloor sedimentary metagenomes.</title>
        <authorList>
            <person name="Kawai M."/>
            <person name="Futagami T."/>
            <person name="Toyoda A."/>
            <person name="Takaki Y."/>
            <person name="Nishi S."/>
            <person name="Hori S."/>
            <person name="Arai W."/>
            <person name="Tsubouchi T."/>
            <person name="Morono Y."/>
            <person name="Uchiyama I."/>
            <person name="Ito T."/>
            <person name="Fujiyama A."/>
            <person name="Inagaki F."/>
            <person name="Takami H."/>
        </authorList>
    </citation>
    <scope>NUCLEOTIDE SEQUENCE</scope>
    <source>
        <strain evidence="9">Expedition CK06-06</strain>
    </source>
</reference>
<feature type="transmembrane region" description="Helical" evidence="7">
    <location>
        <begin position="121"/>
        <end position="146"/>
    </location>
</feature>
<dbReference type="PROSITE" id="PS50928">
    <property type="entry name" value="ABC_TM1"/>
    <property type="match status" value="1"/>
</dbReference>
<feature type="domain" description="ABC transmembrane type-1" evidence="8">
    <location>
        <begin position="39"/>
        <end position="251"/>
    </location>
</feature>
<evidence type="ECO:0000256" key="3">
    <source>
        <dbReference type="ARBA" id="ARBA00022475"/>
    </source>
</evidence>
<dbReference type="InterPro" id="IPR051393">
    <property type="entry name" value="ABC_transporter_permease"/>
</dbReference>
<evidence type="ECO:0000256" key="5">
    <source>
        <dbReference type="ARBA" id="ARBA00022989"/>
    </source>
</evidence>
<dbReference type="PANTHER" id="PTHR30193">
    <property type="entry name" value="ABC TRANSPORTER PERMEASE PROTEIN"/>
    <property type="match status" value="1"/>
</dbReference>
<evidence type="ECO:0000256" key="6">
    <source>
        <dbReference type="ARBA" id="ARBA00023136"/>
    </source>
</evidence>
<accession>X1CNQ3</accession>
<keyword evidence="5 7" id="KW-1133">Transmembrane helix</keyword>
<dbReference type="PANTHER" id="PTHR30193:SF37">
    <property type="entry name" value="INNER MEMBRANE ABC TRANSPORTER PERMEASE PROTEIN YCJO"/>
    <property type="match status" value="1"/>
</dbReference>
<comment type="subcellular location">
    <subcellularLocation>
        <location evidence="1">Cell membrane</location>
        <topology evidence="1">Multi-pass membrane protein</topology>
    </subcellularLocation>
</comment>
<dbReference type="AlphaFoldDB" id="X1CNQ3"/>
<keyword evidence="3" id="KW-1003">Cell membrane</keyword>
<dbReference type="GO" id="GO:0055085">
    <property type="term" value="P:transmembrane transport"/>
    <property type="evidence" value="ECO:0007669"/>
    <property type="project" value="InterPro"/>
</dbReference>
<feature type="transmembrane region" description="Helical" evidence="7">
    <location>
        <begin position="37"/>
        <end position="63"/>
    </location>
</feature>